<keyword evidence="1" id="KW-1133">Transmembrane helix</keyword>
<feature type="transmembrane region" description="Helical" evidence="1">
    <location>
        <begin position="194"/>
        <end position="212"/>
    </location>
</feature>
<keyword evidence="3" id="KW-1185">Reference proteome</keyword>
<evidence type="ECO:0000313" key="2">
    <source>
        <dbReference type="EMBL" id="MCW8107208.1"/>
    </source>
</evidence>
<sequence>MTFHELTAARTFLLLLLIIVAGDMVFVLMHILQKLKFIAHTQFLLTTDGGFAEVYQYVKEGSIAVIFLWAAVKHRMLILLAWSVLFLFLLLDDSLQLHEKTGEVFAAAFEIKSVFNLAPRDIAQPLAVFLWVTPIFVLLSYSYYYASAAEKRMSHRMIMLVAAIGFFGVGVDLMHAAAPWGLGMFALIEEGGEMIVMSIMLTVCAYNYLPAFKQP</sequence>
<dbReference type="EMBL" id="JAPFRD010000002">
    <property type="protein sequence ID" value="MCW8107208.1"/>
    <property type="molecule type" value="Genomic_DNA"/>
</dbReference>
<name>A0ABT3P381_9ALTE</name>
<keyword evidence="1" id="KW-0812">Transmembrane</keyword>
<comment type="caution">
    <text evidence="2">The sequence shown here is derived from an EMBL/GenBank/DDBJ whole genome shotgun (WGS) entry which is preliminary data.</text>
</comment>
<organism evidence="2 3">
    <name type="scientific">Alteromonas aquimaris</name>
    <dbReference type="NCBI Taxonomy" id="2998417"/>
    <lineage>
        <taxon>Bacteria</taxon>
        <taxon>Pseudomonadati</taxon>
        <taxon>Pseudomonadota</taxon>
        <taxon>Gammaproteobacteria</taxon>
        <taxon>Alteromonadales</taxon>
        <taxon>Alteromonadaceae</taxon>
        <taxon>Alteromonas/Salinimonas group</taxon>
        <taxon>Alteromonas</taxon>
    </lineage>
</organism>
<evidence type="ECO:0000256" key="1">
    <source>
        <dbReference type="SAM" id="Phobius"/>
    </source>
</evidence>
<feature type="transmembrane region" description="Helical" evidence="1">
    <location>
        <begin position="122"/>
        <end position="146"/>
    </location>
</feature>
<evidence type="ECO:0000313" key="3">
    <source>
        <dbReference type="Proteomes" id="UP001142810"/>
    </source>
</evidence>
<keyword evidence="1" id="KW-0472">Membrane</keyword>
<feature type="transmembrane region" description="Helical" evidence="1">
    <location>
        <begin position="158"/>
        <end position="182"/>
    </location>
</feature>
<dbReference type="Proteomes" id="UP001142810">
    <property type="component" value="Unassembled WGS sequence"/>
</dbReference>
<dbReference type="RefSeq" id="WP_265615907.1">
    <property type="nucleotide sequence ID" value="NZ_JAPFRD010000002.1"/>
</dbReference>
<proteinExistence type="predicted"/>
<protein>
    <submittedName>
        <fullName evidence="2">Uncharacterized protein</fullName>
    </submittedName>
</protein>
<feature type="transmembrane region" description="Helical" evidence="1">
    <location>
        <begin position="66"/>
        <end position="91"/>
    </location>
</feature>
<accession>A0ABT3P381</accession>
<gene>
    <name evidence="2" type="ORF">OPS25_01650</name>
</gene>
<feature type="transmembrane region" description="Helical" evidence="1">
    <location>
        <begin position="12"/>
        <end position="32"/>
    </location>
</feature>
<reference evidence="2" key="1">
    <citation type="submission" date="2022-11" db="EMBL/GenBank/DDBJ databases">
        <title>Alteromonas sp. nov., isolated from sea water of the Qingdao.</title>
        <authorList>
            <person name="Wang Q."/>
        </authorList>
    </citation>
    <scope>NUCLEOTIDE SEQUENCE</scope>
    <source>
        <strain evidence="2">ASW11-7</strain>
    </source>
</reference>